<dbReference type="InterPro" id="IPR003848">
    <property type="entry name" value="DUF218"/>
</dbReference>
<dbReference type="GO" id="GO:0005886">
    <property type="term" value="C:plasma membrane"/>
    <property type="evidence" value="ECO:0007669"/>
    <property type="project" value="TreeGrafter"/>
</dbReference>
<dbReference type="Gene3D" id="3.40.50.620">
    <property type="entry name" value="HUPs"/>
    <property type="match status" value="1"/>
</dbReference>
<evidence type="ECO:0000259" key="2">
    <source>
        <dbReference type="Pfam" id="PF02698"/>
    </source>
</evidence>
<dbReference type="InterPro" id="IPR051599">
    <property type="entry name" value="Cell_Envelope_Assoc"/>
</dbReference>
<accession>A0A328UGX0</accession>
<sequence>MREQGENKMKRKSTAVWAAVLITLGLAGLAWFSVPLGWGVLNAGNAAGLLFSAAVLAVGALFPQLRRWFEAERLRKGKRAALRILQLALALGILWSAVLTGCMIQGAADSVPPGEPVTVVVLGSKVNGTEPSADLQARINAAYAFLVQNPTCKAIASGGKGVGEAISEAEAIRRGLVRLGIDENRVLLEDQSTSTLENIAFSQKIIREHKLPPKLAIVTDEYHQFRAGRVAEGYGSEAYAVPAHTPWYIFSACYARELLALTNFLIL</sequence>
<organism evidence="3 4">
    <name type="scientific">Hydrogeniiclostridium mannosilyticum</name>
    <dbReference type="NCBI Taxonomy" id="2764322"/>
    <lineage>
        <taxon>Bacteria</taxon>
        <taxon>Bacillati</taxon>
        <taxon>Bacillota</taxon>
        <taxon>Clostridia</taxon>
        <taxon>Eubacteriales</taxon>
        <taxon>Acutalibacteraceae</taxon>
        <taxon>Hydrogeniiclostridium</taxon>
    </lineage>
</organism>
<dbReference type="AlphaFoldDB" id="A0A328UGX0"/>
<dbReference type="InterPro" id="IPR014729">
    <property type="entry name" value="Rossmann-like_a/b/a_fold"/>
</dbReference>
<dbReference type="EMBL" id="QLYR01000006">
    <property type="protein sequence ID" value="RAQ28309.1"/>
    <property type="molecule type" value="Genomic_DNA"/>
</dbReference>
<keyword evidence="1" id="KW-0812">Transmembrane</keyword>
<gene>
    <name evidence="3" type="ORF">DPQ25_09915</name>
</gene>
<dbReference type="CDD" id="cd06259">
    <property type="entry name" value="YdcF-like"/>
    <property type="match status" value="1"/>
</dbReference>
<evidence type="ECO:0000313" key="4">
    <source>
        <dbReference type="Proteomes" id="UP000249377"/>
    </source>
</evidence>
<keyword evidence="1" id="KW-0472">Membrane</keyword>
<keyword evidence="4" id="KW-1185">Reference proteome</keyword>
<reference evidence="3 4" key="1">
    <citation type="submission" date="2018-06" db="EMBL/GenBank/DDBJ databases">
        <title>Noncontiguous genome sequence of Ruminococcaceae bacterium ASD2818.</title>
        <authorList>
            <person name="Chaplin A.V."/>
            <person name="Sokolova S.R."/>
            <person name="Kochetkova T.O."/>
            <person name="Goltsov A.Y."/>
            <person name="Trofimov D.Y."/>
            <person name="Efimov B.A."/>
        </authorList>
    </citation>
    <scope>NUCLEOTIDE SEQUENCE [LARGE SCALE GENOMIC DNA]</scope>
    <source>
        <strain evidence="3 4">ASD2818</strain>
    </source>
</reference>
<feature type="transmembrane region" description="Helical" evidence="1">
    <location>
        <begin position="84"/>
        <end position="108"/>
    </location>
</feature>
<evidence type="ECO:0000313" key="3">
    <source>
        <dbReference type="EMBL" id="RAQ28309.1"/>
    </source>
</evidence>
<keyword evidence="1" id="KW-1133">Transmembrane helix</keyword>
<feature type="domain" description="DUF218" evidence="2">
    <location>
        <begin position="119"/>
        <end position="251"/>
    </location>
</feature>
<protein>
    <submittedName>
        <fullName evidence="3">YdcF family protein</fullName>
    </submittedName>
</protein>
<dbReference type="PANTHER" id="PTHR30336:SF4">
    <property type="entry name" value="ENVELOPE BIOGENESIS FACTOR ELYC"/>
    <property type="match status" value="1"/>
</dbReference>
<feature type="transmembrane region" description="Helical" evidence="1">
    <location>
        <begin position="15"/>
        <end position="34"/>
    </location>
</feature>
<evidence type="ECO:0000256" key="1">
    <source>
        <dbReference type="SAM" id="Phobius"/>
    </source>
</evidence>
<feature type="transmembrane region" description="Helical" evidence="1">
    <location>
        <begin position="46"/>
        <end position="63"/>
    </location>
</feature>
<dbReference type="Pfam" id="PF02698">
    <property type="entry name" value="DUF218"/>
    <property type="match status" value="1"/>
</dbReference>
<name>A0A328UGX0_9FIRM</name>
<proteinExistence type="predicted"/>
<dbReference type="Proteomes" id="UP000249377">
    <property type="component" value="Unassembled WGS sequence"/>
</dbReference>
<dbReference type="GO" id="GO:0000270">
    <property type="term" value="P:peptidoglycan metabolic process"/>
    <property type="evidence" value="ECO:0007669"/>
    <property type="project" value="TreeGrafter"/>
</dbReference>
<comment type="caution">
    <text evidence="3">The sequence shown here is derived from an EMBL/GenBank/DDBJ whole genome shotgun (WGS) entry which is preliminary data.</text>
</comment>
<dbReference type="GO" id="GO:0043164">
    <property type="term" value="P:Gram-negative-bacterium-type cell wall biogenesis"/>
    <property type="evidence" value="ECO:0007669"/>
    <property type="project" value="TreeGrafter"/>
</dbReference>
<dbReference type="PANTHER" id="PTHR30336">
    <property type="entry name" value="INNER MEMBRANE PROTEIN, PROBABLE PERMEASE"/>
    <property type="match status" value="1"/>
</dbReference>